<protein>
    <submittedName>
        <fullName evidence="3">Uncharacterized protein</fullName>
    </submittedName>
</protein>
<evidence type="ECO:0000256" key="2">
    <source>
        <dbReference type="SAM" id="Phobius"/>
    </source>
</evidence>
<dbReference type="PRINTS" id="PR01217">
    <property type="entry name" value="PRICHEXTENSN"/>
</dbReference>
<dbReference type="EMBL" id="QJJU01000004">
    <property type="protein sequence ID" value="PXX10295.1"/>
    <property type="molecule type" value="Genomic_DNA"/>
</dbReference>
<evidence type="ECO:0000313" key="3">
    <source>
        <dbReference type="EMBL" id="PXX10295.1"/>
    </source>
</evidence>
<organism evidence="3 4">
    <name type="scientific">Mycolicibacterium moriokaense</name>
    <dbReference type="NCBI Taxonomy" id="39691"/>
    <lineage>
        <taxon>Bacteria</taxon>
        <taxon>Bacillati</taxon>
        <taxon>Actinomycetota</taxon>
        <taxon>Actinomycetes</taxon>
        <taxon>Mycobacteriales</taxon>
        <taxon>Mycobacteriaceae</taxon>
        <taxon>Mycolicibacterium</taxon>
    </lineage>
</organism>
<feature type="transmembrane region" description="Helical" evidence="2">
    <location>
        <begin position="559"/>
        <end position="582"/>
    </location>
</feature>
<feature type="compositionally biased region" description="Low complexity" evidence="1">
    <location>
        <begin position="101"/>
        <end position="119"/>
    </location>
</feature>
<reference evidence="4" key="1">
    <citation type="submission" date="2018-05" db="EMBL/GenBank/DDBJ databases">
        <authorList>
            <person name="Deangelis K."/>
            <person name="Huntemann M."/>
            <person name="Clum A."/>
            <person name="Pillay M."/>
            <person name="Palaniappan K."/>
            <person name="Varghese N."/>
            <person name="Mikhailova N."/>
            <person name="Stamatis D."/>
            <person name="Reddy T."/>
            <person name="Daum C."/>
            <person name="Shapiro N."/>
            <person name="Ivanova N."/>
            <person name="Kyrpides N."/>
            <person name="Woyke T."/>
        </authorList>
    </citation>
    <scope>NUCLEOTIDE SEQUENCE [LARGE SCALE GENOMIC DNA]</scope>
    <source>
        <strain evidence="4">GAS496</strain>
    </source>
</reference>
<sequence>MAATAGKTAMLLETKGVDAQMSAPFETCAKRSVVAVLASGVVISLTALTGGIAPAFAKPDTDQVVTTTSAAPEPKVQAPAVVEAPPQEAPPPKAPAPQPAAPVVEAPPQTQQAVEAPASPVTPPPPPVTQSTTAPVVTAIAPAAPSTPVSPPVTKTDTPAPRVVAPPTSEPSSVTSTSTSQSPATQSSSAPSTSTSSASATASVASVPPSAALVPPSSAAGDASSPSLAPVTPSSGSATPGNESKSSEPKVSAAQDSSAVNTTGGPTVSVTQAAKVIAMSEPQTLQAPKTDVELASKVDPIEVKADPAPKQDVDSFATSIGLDLGVKGPLGVDASVKADAKLTSERVPDRNIRQWSPDWVQYDEYYRPIILNPYHERVRVVYIYDYQPRIVWIPPLARAVLDVAQFAAYSFTAVVDTAANIVNAAVATAVDVAVGSFFGGGYIPAYGQPLPPPPPPVLTYDNVPVLVNYSNARYEPFRVRRIVDVGDDPQYGEHKVLLDGATPAWGEWTQTSSGERQFEVHKTQQYPGLDAPQQAPLPGDYQLRLASDETPAGTSGRDAFLYVAAGVTVALGFGAIALALLLGRRRTEH</sequence>
<feature type="compositionally biased region" description="Pro residues" evidence="1">
    <location>
        <begin position="87"/>
        <end position="100"/>
    </location>
</feature>
<dbReference type="InterPro" id="IPR051425">
    <property type="entry name" value="Formin_Homology"/>
</dbReference>
<keyword evidence="2" id="KW-0472">Membrane</keyword>
<keyword evidence="2" id="KW-0812">Transmembrane</keyword>
<evidence type="ECO:0000313" key="4">
    <source>
        <dbReference type="Proteomes" id="UP000247781"/>
    </source>
</evidence>
<keyword evidence="4" id="KW-1185">Reference proteome</keyword>
<evidence type="ECO:0000256" key="1">
    <source>
        <dbReference type="SAM" id="MobiDB-lite"/>
    </source>
</evidence>
<proteinExistence type="predicted"/>
<comment type="caution">
    <text evidence="3">The sequence shown here is derived from an EMBL/GenBank/DDBJ whole genome shotgun (WGS) entry which is preliminary data.</text>
</comment>
<feature type="compositionally biased region" description="Polar residues" evidence="1">
    <location>
        <begin position="232"/>
        <end position="244"/>
    </location>
</feature>
<name>A0A318HMM6_9MYCO</name>
<reference evidence="3 4" key="2">
    <citation type="submission" date="2018-06" db="EMBL/GenBank/DDBJ databases">
        <title>Sequencing of bacterial isolates from soil warming experiment in Harvard Forest, Massachusetts, USA.</title>
        <authorList>
            <person name="Deangelis K.PhD."/>
        </authorList>
    </citation>
    <scope>NUCLEOTIDE SEQUENCE [LARGE SCALE GENOMIC DNA]</scope>
    <source>
        <strain evidence="3 4">GAS496</strain>
    </source>
</reference>
<gene>
    <name evidence="3" type="ORF">C8E89_10491</name>
</gene>
<feature type="compositionally biased region" description="Polar residues" evidence="1">
    <location>
        <begin position="254"/>
        <end position="266"/>
    </location>
</feature>
<keyword evidence="2" id="KW-1133">Transmembrane helix</keyword>
<feature type="region of interest" description="Disordered" evidence="1">
    <location>
        <begin position="81"/>
        <end position="266"/>
    </location>
</feature>
<dbReference type="Proteomes" id="UP000247781">
    <property type="component" value="Unassembled WGS sequence"/>
</dbReference>
<feature type="compositionally biased region" description="Low complexity" evidence="1">
    <location>
        <begin position="129"/>
        <end position="230"/>
    </location>
</feature>
<dbReference type="AlphaFoldDB" id="A0A318HMM6"/>
<dbReference type="PANTHER" id="PTHR45725">
    <property type="entry name" value="FORMIN HOMOLOGY 2 FAMILY MEMBER"/>
    <property type="match status" value="1"/>
</dbReference>
<accession>A0A318HMM6</accession>